<dbReference type="KEGG" id="fpl:Ferp_1064"/>
<dbReference type="STRING" id="589924.Ferp_1064"/>
<dbReference type="Pfam" id="PF18204">
    <property type="entry name" value="PGF-CTERM"/>
    <property type="match status" value="1"/>
</dbReference>
<dbReference type="PaxDb" id="589924-Ferp_1064"/>
<feature type="region of interest" description="Disordered" evidence="1">
    <location>
        <begin position="951"/>
        <end position="1012"/>
    </location>
</feature>
<dbReference type="HOGENOM" id="CLU_321509_0_0_2"/>
<gene>
    <name evidence="4" type="ordered locus">Ferp_1064</name>
</gene>
<evidence type="ECO:0000313" key="4">
    <source>
        <dbReference type="EMBL" id="ADC65225.1"/>
    </source>
</evidence>
<dbReference type="Proteomes" id="UP000002613">
    <property type="component" value="Chromosome"/>
</dbReference>
<evidence type="ECO:0000313" key="5">
    <source>
        <dbReference type="Proteomes" id="UP000002613"/>
    </source>
</evidence>
<keyword evidence="2" id="KW-0812">Transmembrane</keyword>
<feature type="transmembrane region" description="Helical" evidence="2">
    <location>
        <begin position="1013"/>
        <end position="1032"/>
    </location>
</feature>
<organism evidence="4 5">
    <name type="scientific">Ferroglobus placidus (strain DSM 10642 / AEDII12DO)</name>
    <dbReference type="NCBI Taxonomy" id="589924"/>
    <lineage>
        <taxon>Archaea</taxon>
        <taxon>Methanobacteriati</taxon>
        <taxon>Methanobacteriota</taxon>
        <taxon>Archaeoglobi</taxon>
        <taxon>Archaeoglobales</taxon>
        <taxon>Archaeoglobaceae</taxon>
        <taxon>Ferroglobus</taxon>
    </lineage>
</organism>
<dbReference type="eggNOG" id="arCOG02537">
    <property type="taxonomic scope" value="Archaea"/>
</dbReference>
<dbReference type="eggNOG" id="arCOG06913">
    <property type="taxonomic scope" value="Archaea"/>
</dbReference>
<accession>D3RXL2</accession>
<dbReference type="AlphaFoldDB" id="D3RXL2"/>
<evidence type="ECO:0000259" key="3">
    <source>
        <dbReference type="Pfam" id="PF18204"/>
    </source>
</evidence>
<dbReference type="EMBL" id="CP001899">
    <property type="protein sequence ID" value="ADC65225.1"/>
    <property type="molecule type" value="Genomic_DNA"/>
</dbReference>
<evidence type="ECO:0000256" key="1">
    <source>
        <dbReference type="SAM" id="MobiDB-lite"/>
    </source>
</evidence>
<reference evidence="4 5" key="2">
    <citation type="journal article" date="2011" name="Stand. Genomic Sci.">
        <title>Complete genome sequence of Ferroglobus placidus AEDII12DO.</title>
        <authorList>
            <person name="Anderson I."/>
            <person name="Risso C."/>
            <person name="Holmes D."/>
            <person name="Lucas S."/>
            <person name="Copeland A."/>
            <person name="Lapidus A."/>
            <person name="Cheng J.F."/>
            <person name="Bruce D."/>
            <person name="Goodwin L."/>
            <person name="Pitluck S."/>
            <person name="Saunders E."/>
            <person name="Brettin T."/>
            <person name="Detter J.C."/>
            <person name="Han C."/>
            <person name="Tapia R."/>
            <person name="Larimer F."/>
            <person name="Land M."/>
            <person name="Hauser L."/>
            <person name="Woyke T."/>
            <person name="Lovley D."/>
            <person name="Kyrpides N."/>
            <person name="Ivanova N."/>
        </authorList>
    </citation>
    <scope>NUCLEOTIDE SEQUENCE [LARGE SCALE GENOMIC DNA]</scope>
    <source>
        <strain evidence="5">DSM 10642 / AEDII12DO</strain>
    </source>
</reference>
<reference evidence="5" key="1">
    <citation type="submission" date="2010-02" db="EMBL/GenBank/DDBJ databases">
        <title>Complete sequence of Ferroglobus placidus DSM 10642.</title>
        <authorList>
            <consortium name="US DOE Joint Genome Institute"/>
            <person name="Lucas S."/>
            <person name="Copeland A."/>
            <person name="Lapidus A."/>
            <person name="Cheng J.-F."/>
            <person name="Bruce D."/>
            <person name="Goodwin L."/>
            <person name="Pitluck S."/>
            <person name="Saunders E."/>
            <person name="Brettin T."/>
            <person name="Detter J.C."/>
            <person name="Han C."/>
            <person name="Tapia R."/>
            <person name="Larimer F."/>
            <person name="Land M."/>
            <person name="Hauser L."/>
            <person name="Kyrpides N."/>
            <person name="Ivanova N."/>
            <person name="Holmes D."/>
            <person name="Lovley D."/>
            <person name="Kyrpides N."/>
            <person name="Anderson I.J."/>
            <person name="Woyke T."/>
        </authorList>
    </citation>
    <scope>NUCLEOTIDE SEQUENCE [LARGE SCALE GENOMIC DNA]</scope>
    <source>
        <strain evidence="5">DSM 10642 / AEDII12DO</strain>
    </source>
</reference>
<sequence>MGKVWKVGLVVLAVLLMAVTASAQTVTRSIDPDIVQPNGTVTVTLVSTVSAVGMQINEAVPSGFTFVNWTYNGADNITLQQSGNTLVFTVTDISADGFTITYVVQAPQAEGTYTFSGTYEPLGQSVSDISGESSVVVQLAGTQPTPTPTEEITYEYTGATVTFVDRTDEPATIEVTLKSVDVDTDNFVLAIDYGDKLEFTVDVPDKATVKIVDLKTGDVVYTESITGYKDFSLDTVGLNLKPSDYTIRVSASYGGATNDFDLNDAASYTEVKKGAEVLPKGDYVVKVRPKEAGKPVIEIIRKNPSAEIVKGDLAVFEIRIYGADQGRYYLTGPYDWTAFNKYYDQVFTVSDHKYKLVIDTQEILDNGGQTGAYKLKVVSGDADNSVTFYIVGATISVTADKDTVRLGQKVKISGSTNVAETGSDFDKNGDNKVTIKIYKDTVTPENMVDSVEVDINEDGTFSKEVEFKLDWDTGTYKIVAEVSNGYTSKDERVTITAEKPLLEIKMDTLSFARGEEFEIKGTTSLPAGEEIVITGLDEFSDAPATVIAYVDSDGNFKTSKFRVKPDAALSTYKVKAKYEAAKYTVEDSVKIKVVRQSLDVTVDKNVVAKGGKVKLNGTTTVETVYIYAESGNVFEGVAALPFENKEFMIEDYPTKSVDVDDNTFETELAVKSDAETGTYLVYVFAPASTDKIDPVSDAQKILSITVTDVAFAEVPESITMIKGQKVTFKVKIDTPSSDIVRLAWKLSGQGIKTKEIDEGNPDENGVVEIELLPYYDEDNKVLVSEPGKTLATGMYTLKLQLYYTKGTVDTADDEKVEDGSVTIPVEVVNPEISVDVPSEVKKGDPLKVVIKTNREEGYGNIYVILKTPMKVYRQQVTIGEDGSAEAVFETYGLPLGTAKVYVRDTLGTIKDNDATLLNTYYDLDPAEGFAKDLKFHDDVLVGPIEVKIVEELTPTPTPTPTPTATPVSTPTATPTPTPTPTPEKTPVKTPTPTPTPAKETPTPTPTKEEKKGVPGFEAFLAIAGLAAVAYALRRRQ</sequence>
<keyword evidence="5" id="KW-1185">Reference proteome</keyword>
<feature type="compositionally biased region" description="Pro residues" evidence="1">
    <location>
        <begin position="973"/>
        <end position="995"/>
    </location>
</feature>
<proteinExistence type="predicted"/>
<evidence type="ECO:0000256" key="2">
    <source>
        <dbReference type="SAM" id="Phobius"/>
    </source>
</evidence>
<keyword evidence="2" id="KW-1133">Transmembrane helix</keyword>
<feature type="domain" description="PGF-CTERM archaeal protein-sorting signal" evidence="3">
    <location>
        <begin position="1013"/>
        <end position="1035"/>
    </location>
</feature>
<dbReference type="InterPro" id="IPR026371">
    <property type="entry name" value="PGF_CTERM"/>
</dbReference>
<dbReference type="eggNOG" id="arCOG08705">
    <property type="taxonomic scope" value="Archaea"/>
</dbReference>
<protein>
    <recommendedName>
        <fullName evidence="3">PGF-CTERM archaeal protein-sorting signal domain-containing protein</fullName>
    </recommendedName>
</protein>
<name>D3RXL2_FERPA</name>
<keyword evidence="2" id="KW-0472">Membrane</keyword>